<dbReference type="PANTHER" id="PTHR43861">
    <property type="entry name" value="TRANS-ACONITATE 2-METHYLTRANSFERASE-RELATED"/>
    <property type="match status" value="1"/>
</dbReference>
<dbReference type="CDD" id="cd02440">
    <property type="entry name" value="AdoMet_MTases"/>
    <property type="match status" value="1"/>
</dbReference>
<keyword evidence="4" id="KW-1185">Reference proteome</keyword>
<dbReference type="SUPFAM" id="SSF53335">
    <property type="entry name" value="S-adenosyl-L-methionine-dependent methyltransferases"/>
    <property type="match status" value="1"/>
</dbReference>
<gene>
    <name evidence="3" type="ORF">DVA86_09325</name>
</gene>
<feature type="domain" description="Methyltransferase type 12" evidence="2">
    <location>
        <begin position="87"/>
        <end position="184"/>
    </location>
</feature>
<protein>
    <submittedName>
        <fullName evidence="3">Class I SAM-dependent methyltransferase</fullName>
    </submittedName>
</protein>
<reference evidence="3 4" key="1">
    <citation type="submission" date="2018-07" db="EMBL/GenBank/DDBJ databases">
        <title>Draft genome of the type strain Streptomyces armeniacus ATCC 15676.</title>
        <authorList>
            <person name="Labana P."/>
            <person name="Gosse J.T."/>
            <person name="Boddy C.N."/>
        </authorList>
    </citation>
    <scope>NUCLEOTIDE SEQUENCE [LARGE SCALE GENOMIC DNA]</scope>
    <source>
        <strain evidence="3 4">ATCC 15676</strain>
    </source>
</reference>
<dbReference type="InterPro" id="IPR013217">
    <property type="entry name" value="Methyltransf_12"/>
</dbReference>
<dbReference type="Gene3D" id="3.40.50.150">
    <property type="entry name" value="Vaccinia Virus protein VP39"/>
    <property type="match status" value="1"/>
</dbReference>
<accession>A0A345XMF4</accession>
<dbReference type="AlphaFoldDB" id="A0A345XMF4"/>
<dbReference type="EMBL" id="CP031320">
    <property type="protein sequence ID" value="AXK32820.1"/>
    <property type="molecule type" value="Genomic_DNA"/>
</dbReference>
<organism evidence="3 4">
    <name type="scientific">Streptomyces armeniacus</name>
    <dbReference type="NCBI Taxonomy" id="83291"/>
    <lineage>
        <taxon>Bacteria</taxon>
        <taxon>Bacillati</taxon>
        <taxon>Actinomycetota</taxon>
        <taxon>Actinomycetes</taxon>
        <taxon>Kitasatosporales</taxon>
        <taxon>Streptomycetaceae</taxon>
        <taxon>Streptomyces</taxon>
    </lineage>
</organism>
<evidence type="ECO:0000259" key="2">
    <source>
        <dbReference type="Pfam" id="PF08242"/>
    </source>
</evidence>
<dbReference type="Proteomes" id="UP000254425">
    <property type="component" value="Chromosome"/>
</dbReference>
<dbReference type="GO" id="GO:0008168">
    <property type="term" value="F:methyltransferase activity"/>
    <property type="evidence" value="ECO:0007669"/>
    <property type="project" value="UniProtKB-KW"/>
</dbReference>
<proteinExistence type="predicted"/>
<evidence type="ECO:0000256" key="1">
    <source>
        <dbReference type="SAM" id="MobiDB-lite"/>
    </source>
</evidence>
<evidence type="ECO:0000313" key="3">
    <source>
        <dbReference type="EMBL" id="AXK32820.1"/>
    </source>
</evidence>
<sequence length="327" mass="34998">MTAQHSHGTQHKHQHEDQHQHHQHGHGAHNHHNIDWEAMAAHLEAEAELLSPFIESAADWLRRAITEAEAGANGDGADGAHGVRRVLDVGSGPGVVTCVLARTFPYAETVAVDQGSGLLERVAARAAEQGLGDRVRTRQADLPAEFGALGSADVIWTSHVVHHLGDQQAALESLAGVLRPGGLLAVVERGLPARFLPRDIGIGRPGLQARLDAVVEDRFSEMRAELPGSVGVVEDWPGMLAAAGLVPAGTRTFLTDHPAPLALSAREYLHTHLTRLRDGVGEQLDAEDRETLDRLVDGDACTGILWRPDAFYATATTVHTARAPHPG</sequence>
<dbReference type="InterPro" id="IPR029063">
    <property type="entry name" value="SAM-dependent_MTases_sf"/>
</dbReference>
<evidence type="ECO:0000313" key="4">
    <source>
        <dbReference type="Proteomes" id="UP000254425"/>
    </source>
</evidence>
<name>A0A345XMF4_9ACTN</name>
<keyword evidence="3" id="KW-0808">Transferase</keyword>
<feature type="region of interest" description="Disordered" evidence="1">
    <location>
        <begin position="1"/>
        <end position="30"/>
    </location>
</feature>
<dbReference type="GO" id="GO:0017000">
    <property type="term" value="P:antibiotic biosynthetic process"/>
    <property type="evidence" value="ECO:0007669"/>
    <property type="project" value="UniProtKB-ARBA"/>
</dbReference>
<keyword evidence="3" id="KW-0489">Methyltransferase</keyword>
<dbReference type="KEGG" id="sarm:DVA86_09325"/>
<dbReference type="Pfam" id="PF08242">
    <property type="entry name" value="Methyltransf_12"/>
    <property type="match status" value="1"/>
</dbReference>
<dbReference type="RefSeq" id="WP_208877297.1">
    <property type="nucleotide sequence ID" value="NZ_CP031320.1"/>
</dbReference>
<dbReference type="GO" id="GO:0032259">
    <property type="term" value="P:methylation"/>
    <property type="evidence" value="ECO:0007669"/>
    <property type="project" value="UniProtKB-KW"/>
</dbReference>
<dbReference type="PANTHER" id="PTHR43861:SF1">
    <property type="entry name" value="TRANS-ACONITATE 2-METHYLTRANSFERASE"/>
    <property type="match status" value="1"/>
</dbReference>
<feature type="compositionally biased region" description="Basic residues" evidence="1">
    <location>
        <begin position="21"/>
        <end position="30"/>
    </location>
</feature>